<name>A0A6N7F1T9_9GAMM</name>
<feature type="compositionally biased region" description="Low complexity" evidence="1">
    <location>
        <begin position="67"/>
        <end position="84"/>
    </location>
</feature>
<proteinExistence type="predicted"/>
<reference evidence="2 3" key="1">
    <citation type="submission" date="2019-10" db="EMBL/GenBank/DDBJ databases">
        <title>Cardiobacteriales fam. a chemoheterotrophic member of the order Cardiobacteriales, and proposal of Cardiobacteriales fam. nov.</title>
        <authorList>
            <person name="Wang C."/>
        </authorList>
    </citation>
    <scope>NUCLEOTIDE SEQUENCE [LARGE SCALE GENOMIC DNA]</scope>
    <source>
        <strain evidence="2 3">ML27</strain>
    </source>
</reference>
<dbReference type="EMBL" id="WHNW01000003">
    <property type="protein sequence ID" value="MPV85826.1"/>
    <property type="molecule type" value="Genomic_DNA"/>
</dbReference>
<dbReference type="Proteomes" id="UP000471298">
    <property type="component" value="Unassembled WGS sequence"/>
</dbReference>
<accession>A0A6N7F1T9</accession>
<evidence type="ECO:0000313" key="2">
    <source>
        <dbReference type="EMBL" id="MPV85826.1"/>
    </source>
</evidence>
<dbReference type="AlphaFoldDB" id="A0A6N7F1T9"/>
<dbReference type="RefSeq" id="WP_152809468.1">
    <property type="nucleotide sequence ID" value="NZ_WHNW01000003.1"/>
</dbReference>
<gene>
    <name evidence="2" type="ORF">GCU85_03615</name>
</gene>
<evidence type="ECO:0000313" key="3">
    <source>
        <dbReference type="Proteomes" id="UP000471298"/>
    </source>
</evidence>
<feature type="region of interest" description="Disordered" evidence="1">
    <location>
        <begin position="64"/>
        <end position="84"/>
    </location>
</feature>
<protein>
    <submittedName>
        <fullName evidence="2">Uncharacterized protein</fullName>
    </submittedName>
</protein>
<evidence type="ECO:0000256" key="1">
    <source>
        <dbReference type="SAM" id="MobiDB-lite"/>
    </source>
</evidence>
<keyword evidence="3" id="KW-1185">Reference proteome</keyword>
<dbReference type="InParanoid" id="A0A6N7F1T9"/>
<sequence length="84" mass="9015">MKFSAGVLTQATTFYDAAGAELFSHSVGYGYTPAYRLIQANHPTLDNETYSYDKVGNRLSELLGDINTGNNTNTDSGTTTPVTS</sequence>
<organism evidence="2 3">
    <name type="scientific">Ostreibacterium oceani</name>
    <dbReference type="NCBI Taxonomy" id="2654998"/>
    <lineage>
        <taxon>Bacteria</taxon>
        <taxon>Pseudomonadati</taxon>
        <taxon>Pseudomonadota</taxon>
        <taxon>Gammaproteobacteria</taxon>
        <taxon>Cardiobacteriales</taxon>
        <taxon>Ostreibacteriaceae</taxon>
        <taxon>Ostreibacterium</taxon>
    </lineage>
</organism>
<comment type="caution">
    <text evidence="2">The sequence shown here is derived from an EMBL/GenBank/DDBJ whole genome shotgun (WGS) entry which is preliminary data.</text>
</comment>